<gene>
    <name evidence="8" type="ORF">BJ322DRAFT_1023597</name>
</gene>
<evidence type="ECO:0000313" key="8">
    <source>
        <dbReference type="EMBL" id="KAF9780914.1"/>
    </source>
</evidence>
<keyword evidence="4 6" id="KW-0472">Membrane</keyword>
<evidence type="ECO:0000256" key="2">
    <source>
        <dbReference type="ARBA" id="ARBA00022692"/>
    </source>
</evidence>
<dbReference type="PANTHER" id="PTHR12911:SF8">
    <property type="entry name" value="KLAROID PROTEIN-RELATED"/>
    <property type="match status" value="1"/>
</dbReference>
<comment type="subcellular location">
    <subcellularLocation>
        <location evidence="1">Membrane</location>
    </subcellularLocation>
</comment>
<reference evidence="8" key="1">
    <citation type="journal article" date="2020" name="Nat. Commun.">
        <title>Large-scale genome sequencing of mycorrhizal fungi provides insights into the early evolution of symbiotic traits.</title>
        <authorList>
            <person name="Miyauchi S."/>
            <person name="Kiss E."/>
            <person name="Kuo A."/>
            <person name="Drula E."/>
            <person name="Kohler A."/>
            <person name="Sanchez-Garcia M."/>
            <person name="Morin E."/>
            <person name="Andreopoulos B."/>
            <person name="Barry K.W."/>
            <person name="Bonito G."/>
            <person name="Buee M."/>
            <person name="Carver A."/>
            <person name="Chen C."/>
            <person name="Cichocki N."/>
            <person name="Clum A."/>
            <person name="Culley D."/>
            <person name="Crous P.W."/>
            <person name="Fauchery L."/>
            <person name="Girlanda M."/>
            <person name="Hayes R.D."/>
            <person name="Keri Z."/>
            <person name="LaButti K."/>
            <person name="Lipzen A."/>
            <person name="Lombard V."/>
            <person name="Magnuson J."/>
            <person name="Maillard F."/>
            <person name="Murat C."/>
            <person name="Nolan M."/>
            <person name="Ohm R.A."/>
            <person name="Pangilinan J."/>
            <person name="Pereira M.F."/>
            <person name="Perotto S."/>
            <person name="Peter M."/>
            <person name="Pfister S."/>
            <person name="Riley R."/>
            <person name="Sitrit Y."/>
            <person name="Stielow J.B."/>
            <person name="Szollosi G."/>
            <person name="Zifcakova L."/>
            <person name="Stursova M."/>
            <person name="Spatafora J.W."/>
            <person name="Tedersoo L."/>
            <person name="Vaario L.M."/>
            <person name="Yamada A."/>
            <person name="Yan M."/>
            <person name="Wang P."/>
            <person name="Xu J."/>
            <person name="Bruns T."/>
            <person name="Baldrian P."/>
            <person name="Vilgalys R."/>
            <person name="Dunand C."/>
            <person name="Henrissat B."/>
            <person name="Grigoriev I.V."/>
            <person name="Hibbett D."/>
            <person name="Nagy L.G."/>
            <person name="Martin F.M."/>
        </authorList>
    </citation>
    <scope>NUCLEOTIDE SEQUENCE</scope>
    <source>
        <strain evidence="8">UH-Tt-Lm1</strain>
    </source>
</reference>
<proteinExistence type="predicted"/>
<dbReference type="AlphaFoldDB" id="A0A9P6H7U0"/>
<organism evidence="8 9">
    <name type="scientific">Thelephora terrestris</name>
    <dbReference type="NCBI Taxonomy" id="56493"/>
    <lineage>
        <taxon>Eukaryota</taxon>
        <taxon>Fungi</taxon>
        <taxon>Dikarya</taxon>
        <taxon>Basidiomycota</taxon>
        <taxon>Agaricomycotina</taxon>
        <taxon>Agaricomycetes</taxon>
        <taxon>Thelephorales</taxon>
        <taxon>Thelephoraceae</taxon>
        <taxon>Thelephora</taxon>
    </lineage>
</organism>
<name>A0A9P6H7U0_9AGAM</name>
<dbReference type="InterPro" id="IPR012919">
    <property type="entry name" value="SUN_dom"/>
</dbReference>
<evidence type="ECO:0000256" key="5">
    <source>
        <dbReference type="SAM" id="MobiDB-lite"/>
    </source>
</evidence>
<feature type="region of interest" description="Disordered" evidence="5">
    <location>
        <begin position="73"/>
        <end position="93"/>
    </location>
</feature>
<protein>
    <recommendedName>
        <fullName evidence="7">SUN domain-containing protein</fullName>
    </recommendedName>
</protein>
<dbReference type="PROSITE" id="PS51469">
    <property type="entry name" value="SUN"/>
    <property type="match status" value="1"/>
</dbReference>
<dbReference type="EMBL" id="WIUZ02000015">
    <property type="protein sequence ID" value="KAF9780914.1"/>
    <property type="molecule type" value="Genomic_DNA"/>
</dbReference>
<evidence type="ECO:0000256" key="4">
    <source>
        <dbReference type="ARBA" id="ARBA00023136"/>
    </source>
</evidence>
<evidence type="ECO:0000256" key="1">
    <source>
        <dbReference type="ARBA" id="ARBA00004370"/>
    </source>
</evidence>
<sequence length="385" mass="42327">MSATPGHMLPEELVNRVGRRRFLSEQPTILLGGSNRGVGLKQKSSSERPPETAVGKGERLPAMRMAGSSLLPISPSSNTDAAPRDTQPTPTLGAAAIAPPVRRFRLGFRFPSFRALLARLSVVVALLKILFLPLSGLWSLRKRFLLGMTFLYLLFTWIGGIAGHVASIAACTGIDLSEITIPPLANALKDALKSMGNRSRFGRSRKDVTILTEGAYVFPELTSLDPPKLSSWWANPNVETVKPDAVLDGRASCWPFEGNRGYITIQLTANVSVAQVMISHPLGGNPRSAPKDVVVWGIHHAQELPTVDLPHDHELPQALMEELISLRLVPVPLTKFRYDINARERSQVIEVVGNEKGKVEKVLFQVLSNWGEYFTCIYCLRVYGH</sequence>
<dbReference type="GO" id="GO:0043495">
    <property type="term" value="F:protein-membrane adaptor activity"/>
    <property type="evidence" value="ECO:0007669"/>
    <property type="project" value="TreeGrafter"/>
</dbReference>
<dbReference type="PANTHER" id="PTHR12911">
    <property type="entry name" value="SAD1/UNC-84-LIKE PROTEIN-RELATED"/>
    <property type="match status" value="1"/>
</dbReference>
<dbReference type="Gene3D" id="2.60.120.260">
    <property type="entry name" value="Galactose-binding domain-like"/>
    <property type="match status" value="1"/>
</dbReference>
<accession>A0A9P6H7U0</accession>
<dbReference type="GO" id="GO:0005635">
    <property type="term" value="C:nuclear envelope"/>
    <property type="evidence" value="ECO:0007669"/>
    <property type="project" value="UniProtKB-ARBA"/>
</dbReference>
<dbReference type="OrthoDB" id="342281at2759"/>
<evidence type="ECO:0000256" key="6">
    <source>
        <dbReference type="SAM" id="Phobius"/>
    </source>
</evidence>
<dbReference type="Proteomes" id="UP000736335">
    <property type="component" value="Unassembled WGS sequence"/>
</dbReference>
<dbReference type="Pfam" id="PF07738">
    <property type="entry name" value="Sad1_UNC"/>
    <property type="match status" value="2"/>
</dbReference>
<keyword evidence="2 6" id="KW-0812">Transmembrane</keyword>
<feature type="region of interest" description="Disordered" evidence="5">
    <location>
        <begin position="25"/>
        <end position="59"/>
    </location>
</feature>
<evidence type="ECO:0000259" key="7">
    <source>
        <dbReference type="PROSITE" id="PS51469"/>
    </source>
</evidence>
<feature type="compositionally biased region" description="Basic and acidic residues" evidence="5">
    <location>
        <begin position="44"/>
        <end position="59"/>
    </location>
</feature>
<evidence type="ECO:0000256" key="3">
    <source>
        <dbReference type="ARBA" id="ARBA00022989"/>
    </source>
</evidence>
<feature type="compositionally biased region" description="Polar residues" evidence="5">
    <location>
        <begin position="74"/>
        <end position="90"/>
    </location>
</feature>
<comment type="caution">
    <text evidence="8">The sequence shown here is derived from an EMBL/GenBank/DDBJ whole genome shotgun (WGS) entry which is preliminary data.</text>
</comment>
<keyword evidence="3 6" id="KW-1133">Transmembrane helix</keyword>
<feature type="transmembrane region" description="Helical" evidence="6">
    <location>
        <begin position="150"/>
        <end position="170"/>
    </location>
</feature>
<evidence type="ECO:0000313" key="9">
    <source>
        <dbReference type="Proteomes" id="UP000736335"/>
    </source>
</evidence>
<dbReference type="InterPro" id="IPR045119">
    <property type="entry name" value="SUN1-5"/>
</dbReference>
<reference evidence="8" key="2">
    <citation type="submission" date="2020-11" db="EMBL/GenBank/DDBJ databases">
        <authorList>
            <consortium name="DOE Joint Genome Institute"/>
            <person name="Kuo A."/>
            <person name="Miyauchi S."/>
            <person name="Kiss E."/>
            <person name="Drula E."/>
            <person name="Kohler A."/>
            <person name="Sanchez-Garcia M."/>
            <person name="Andreopoulos B."/>
            <person name="Barry K.W."/>
            <person name="Bonito G."/>
            <person name="Buee M."/>
            <person name="Carver A."/>
            <person name="Chen C."/>
            <person name="Cichocki N."/>
            <person name="Clum A."/>
            <person name="Culley D."/>
            <person name="Crous P.W."/>
            <person name="Fauchery L."/>
            <person name="Girlanda M."/>
            <person name="Hayes R."/>
            <person name="Keri Z."/>
            <person name="Labutti K."/>
            <person name="Lipzen A."/>
            <person name="Lombard V."/>
            <person name="Magnuson J."/>
            <person name="Maillard F."/>
            <person name="Morin E."/>
            <person name="Murat C."/>
            <person name="Nolan M."/>
            <person name="Ohm R."/>
            <person name="Pangilinan J."/>
            <person name="Pereira M."/>
            <person name="Perotto S."/>
            <person name="Peter M."/>
            <person name="Riley R."/>
            <person name="Sitrit Y."/>
            <person name="Stielow B."/>
            <person name="Szollosi G."/>
            <person name="Zifcakova L."/>
            <person name="Stursova M."/>
            <person name="Spatafora J.W."/>
            <person name="Tedersoo L."/>
            <person name="Vaario L.-M."/>
            <person name="Yamada A."/>
            <person name="Yan M."/>
            <person name="Wang P."/>
            <person name="Xu J."/>
            <person name="Bruns T."/>
            <person name="Baldrian P."/>
            <person name="Vilgalys R."/>
            <person name="Henrissat B."/>
            <person name="Grigoriev I.V."/>
            <person name="Hibbett D."/>
            <person name="Nagy L.G."/>
            <person name="Martin F.M."/>
        </authorList>
    </citation>
    <scope>NUCLEOTIDE SEQUENCE</scope>
    <source>
        <strain evidence="8">UH-Tt-Lm1</strain>
    </source>
</reference>
<keyword evidence="9" id="KW-1185">Reference proteome</keyword>
<feature type="domain" description="SUN" evidence="7">
    <location>
        <begin position="198"/>
        <end position="385"/>
    </location>
</feature>
<feature type="transmembrane region" description="Helical" evidence="6">
    <location>
        <begin position="116"/>
        <end position="138"/>
    </location>
</feature>
<dbReference type="GO" id="GO:0016020">
    <property type="term" value="C:membrane"/>
    <property type="evidence" value="ECO:0007669"/>
    <property type="project" value="UniProtKB-SubCell"/>
</dbReference>